<dbReference type="HOGENOM" id="CLU_014051_4_2_6"/>
<dbReference type="PANTHER" id="PTHR42899:SF1">
    <property type="entry name" value="SPERMATOGENESIS-ASSOCIATED PROTEIN 20"/>
    <property type="match status" value="1"/>
</dbReference>
<evidence type="ECO:0000313" key="3">
    <source>
        <dbReference type="Proteomes" id="UP000005289"/>
    </source>
</evidence>
<dbReference type="STRING" id="713585.THITH_04340"/>
<dbReference type="Pfam" id="PF03190">
    <property type="entry name" value="Thioredox_DsbH"/>
    <property type="match status" value="1"/>
</dbReference>
<dbReference type="AlphaFoldDB" id="W0DG37"/>
<dbReference type="Gene3D" id="3.40.30.10">
    <property type="entry name" value="Glutaredoxin"/>
    <property type="match status" value="1"/>
</dbReference>
<dbReference type="SUPFAM" id="SSF48208">
    <property type="entry name" value="Six-hairpin glycosidases"/>
    <property type="match status" value="1"/>
</dbReference>
<dbReference type="InterPro" id="IPR024705">
    <property type="entry name" value="Ssp411"/>
</dbReference>
<keyword evidence="3" id="KW-1185">Reference proteome</keyword>
<dbReference type="InterPro" id="IPR008928">
    <property type="entry name" value="6-hairpin_glycosidase_sf"/>
</dbReference>
<sequence length="604" mass="66022">MLIVLALGGPVAVLAEARSPLAESLSPYLRLHADDPVRWRDWSPELLDEARATGRPLLISSGYYACHWCHVMHEESFKDTGIADRLNRDFIPVKIDRELHGALDHYLLEFLRATRGSAGWPLNVVVLPTGDALTGVVYAPRDDFAAFLDRISARVSAEREALTALAREGRVELIARMRAGEEPLSASRAARLPQALWAAMERDADLLGGGFGTQSKFPRAPALAALLQARDQGNAPPWADEFLAVTLDEMARAGLRDVIGGGFFRYSETPDWGRPHFEIMLDDQAQLARLYLRAGLSFDRPDWIRVGRETLQFVLREMALDAPAAYASGLSALDGDGREGGVYLWTPEQVEAALAGHPEPALVTIYFGLEGVPTFDHGHLPMRQVTVAELAGRFDLTAAEAAEQLEQGRAQLLEARGTRGRPRDDKQVTGLHGLLLSALAEEAGEPAFAGAGSALAQRLREQARPPQDLSRLLDAPADVAGAAELADYAWLAQGLHDWARATGEEGVEKVVIPLLETAWETFADPHGWRAARDQPLPGMVSRRFHPGVHEPSPTTTLLALTRSYREQSETLNERLAAFDPRPGREIEAEPMPHAGLILLVASDD</sequence>
<dbReference type="InterPro" id="IPR004879">
    <property type="entry name" value="Ssp411-like_TRX"/>
</dbReference>
<accession>W0DG37</accession>
<dbReference type="KEGG" id="tti:THITH_04340"/>
<proteinExistence type="predicted"/>
<feature type="domain" description="Spermatogenesis-associated protein 20-like TRX" evidence="1">
    <location>
        <begin position="21"/>
        <end position="162"/>
    </location>
</feature>
<dbReference type="PANTHER" id="PTHR42899">
    <property type="entry name" value="SPERMATOGENESIS-ASSOCIATED PROTEIN 20"/>
    <property type="match status" value="1"/>
</dbReference>
<evidence type="ECO:0000313" key="2">
    <source>
        <dbReference type="EMBL" id="AHE97614.1"/>
    </source>
</evidence>
<evidence type="ECO:0000259" key="1">
    <source>
        <dbReference type="Pfam" id="PF03190"/>
    </source>
</evidence>
<gene>
    <name evidence="2" type="ORF">THITH_04340</name>
</gene>
<dbReference type="GO" id="GO:0005975">
    <property type="term" value="P:carbohydrate metabolic process"/>
    <property type="evidence" value="ECO:0007669"/>
    <property type="project" value="InterPro"/>
</dbReference>
<reference evidence="2 3" key="1">
    <citation type="submission" date="2013-12" db="EMBL/GenBank/DDBJ databases">
        <authorList>
            <consortium name="DOE Joint Genome Institute"/>
            <person name="Muyzer G."/>
            <person name="Huntemann M."/>
            <person name="Han J."/>
            <person name="Chen A."/>
            <person name="Kyrpides N."/>
            <person name="Mavromatis K."/>
            <person name="Markowitz V."/>
            <person name="Palaniappan K."/>
            <person name="Ivanova N."/>
            <person name="Schaumberg A."/>
            <person name="Pati A."/>
            <person name="Liolios K."/>
            <person name="Nordberg H.P."/>
            <person name="Cantor M.N."/>
            <person name="Hua S.X."/>
            <person name="Woyke T."/>
        </authorList>
    </citation>
    <scope>NUCLEOTIDE SEQUENCE [LARGE SCALE GENOMIC DNA]</scope>
    <source>
        <strain evidence="2 3">ARh 1</strain>
    </source>
</reference>
<name>W0DG37_9GAMM</name>
<dbReference type="Proteomes" id="UP000005289">
    <property type="component" value="Chromosome"/>
</dbReference>
<dbReference type="InterPro" id="IPR036249">
    <property type="entry name" value="Thioredoxin-like_sf"/>
</dbReference>
<organism evidence="2 3">
    <name type="scientific">Thioalkalivibrio paradoxus ARh 1</name>
    <dbReference type="NCBI Taxonomy" id="713585"/>
    <lineage>
        <taxon>Bacteria</taxon>
        <taxon>Pseudomonadati</taxon>
        <taxon>Pseudomonadota</taxon>
        <taxon>Gammaproteobacteria</taxon>
        <taxon>Chromatiales</taxon>
        <taxon>Ectothiorhodospiraceae</taxon>
        <taxon>Thioalkalivibrio</taxon>
    </lineage>
</organism>
<dbReference type="PIRSF" id="PIRSF006402">
    <property type="entry name" value="UCP006402_thioredoxin"/>
    <property type="match status" value="1"/>
</dbReference>
<dbReference type="SUPFAM" id="SSF52833">
    <property type="entry name" value="Thioredoxin-like"/>
    <property type="match status" value="1"/>
</dbReference>
<protein>
    <recommendedName>
        <fullName evidence="1">Spermatogenesis-associated protein 20-like TRX domain-containing protein</fullName>
    </recommendedName>
</protein>
<dbReference type="EMBL" id="CP007029">
    <property type="protein sequence ID" value="AHE97614.1"/>
    <property type="molecule type" value="Genomic_DNA"/>
</dbReference>